<feature type="transmembrane region" description="Helical" evidence="2">
    <location>
        <begin position="12"/>
        <end position="36"/>
    </location>
</feature>
<feature type="signal peptide" evidence="3">
    <location>
        <begin position="1"/>
        <end position="17"/>
    </location>
</feature>
<gene>
    <name evidence="4" type="ORF">LITE_LOCUS12419</name>
</gene>
<dbReference type="AlphaFoldDB" id="A0AAV0J738"/>
<evidence type="ECO:0000313" key="4">
    <source>
        <dbReference type="EMBL" id="CAI0404351.1"/>
    </source>
</evidence>
<dbReference type="EMBL" id="CAMGYJ010000004">
    <property type="protein sequence ID" value="CAI0404351.1"/>
    <property type="molecule type" value="Genomic_DNA"/>
</dbReference>
<evidence type="ECO:0000256" key="1">
    <source>
        <dbReference type="SAM" id="MobiDB-lite"/>
    </source>
</evidence>
<protein>
    <recommendedName>
        <fullName evidence="6">DUF4408 domain-containing protein</fullName>
    </recommendedName>
</protein>
<feature type="compositionally biased region" description="Acidic residues" evidence="1">
    <location>
        <begin position="97"/>
        <end position="128"/>
    </location>
</feature>
<feature type="region of interest" description="Disordered" evidence="1">
    <location>
        <begin position="76"/>
        <end position="128"/>
    </location>
</feature>
<feature type="chain" id="PRO_5043673177" description="DUF4408 domain-containing protein" evidence="3">
    <location>
        <begin position="18"/>
        <end position="161"/>
    </location>
</feature>
<keyword evidence="2" id="KW-0472">Membrane</keyword>
<feature type="compositionally biased region" description="Basic and acidic residues" evidence="1">
    <location>
        <begin position="76"/>
        <end position="88"/>
    </location>
</feature>
<name>A0AAV0J738_9ROSI</name>
<organism evidence="4 5">
    <name type="scientific">Linum tenue</name>
    <dbReference type="NCBI Taxonomy" id="586396"/>
    <lineage>
        <taxon>Eukaryota</taxon>
        <taxon>Viridiplantae</taxon>
        <taxon>Streptophyta</taxon>
        <taxon>Embryophyta</taxon>
        <taxon>Tracheophyta</taxon>
        <taxon>Spermatophyta</taxon>
        <taxon>Magnoliopsida</taxon>
        <taxon>eudicotyledons</taxon>
        <taxon>Gunneridae</taxon>
        <taxon>Pentapetalae</taxon>
        <taxon>rosids</taxon>
        <taxon>fabids</taxon>
        <taxon>Malpighiales</taxon>
        <taxon>Linaceae</taxon>
        <taxon>Linum</taxon>
    </lineage>
</organism>
<keyword evidence="5" id="KW-1185">Reference proteome</keyword>
<keyword evidence="3" id="KW-0732">Signal</keyword>
<dbReference type="PANTHER" id="PTHR36595">
    <property type="entry name" value="TRANSMEMBRANE PROTEIN"/>
    <property type="match status" value="1"/>
</dbReference>
<reference evidence="4" key="1">
    <citation type="submission" date="2022-08" db="EMBL/GenBank/DDBJ databases">
        <authorList>
            <person name="Gutierrez-Valencia J."/>
        </authorList>
    </citation>
    <scope>NUCLEOTIDE SEQUENCE</scope>
</reference>
<keyword evidence="2" id="KW-0812">Transmembrane</keyword>
<evidence type="ECO:0000256" key="3">
    <source>
        <dbReference type="SAM" id="SignalP"/>
    </source>
</evidence>
<evidence type="ECO:0008006" key="6">
    <source>
        <dbReference type="Google" id="ProtNLM"/>
    </source>
</evidence>
<keyword evidence="2" id="KW-1133">Transmembrane helix</keyword>
<evidence type="ECO:0000313" key="5">
    <source>
        <dbReference type="Proteomes" id="UP001154282"/>
    </source>
</evidence>
<dbReference type="PANTHER" id="PTHR36595:SF1">
    <property type="entry name" value="TRANSMEMBRANE PROTEIN"/>
    <property type="match status" value="1"/>
</dbReference>
<sequence>MVALTFLSLELITQAASSSVVVFFFCNVIIVTILVASRPPPPAASGIRHVSVSGSPYAAIYQQEETVIGGYTHTLHSNDENRASESKLKSAMNTHQEEEEVEEKEVAEEEEGDCNGGDDDVYVEEEDDELRRRVEAFIEKTNKEWRAELLRTSQSRMIAAR</sequence>
<dbReference type="Proteomes" id="UP001154282">
    <property type="component" value="Unassembled WGS sequence"/>
</dbReference>
<evidence type="ECO:0000256" key="2">
    <source>
        <dbReference type="SAM" id="Phobius"/>
    </source>
</evidence>
<accession>A0AAV0J738</accession>
<proteinExistence type="predicted"/>
<comment type="caution">
    <text evidence="4">The sequence shown here is derived from an EMBL/GenBank/DDBJ whole genome shotgun (WGS) entry which is preliminary data.</text>
</comment>